<proteinExistence type="predicted"/>
<dbReference type="InterPro" id="IPR014543">
    <property type="entry name" value="UCP028291"/>
</dbReference>
<dbReference type="Gene3D" id="3.30.310.50">
    <property type="entry name" value="Alpha-D-phosphohexomutase, C-terminal domain"/>
    <property type="match status" value="1"/>
</dbReference>
<gene>
    <name evidence="1" type="ORF">JF547_20535</name>
</gene>
<sequence>MFTTRGSVKTDNAAKYLVQLCKHFAHKVTVDLGETSGDVAFPMGPCTIMATDDVLIFDGQSEKAEGIEKMKGVIIVHLDKFAWREAPLDYRWEDGLA</sequence>
<evidence type="ECO:0000313" key="1">
    <source>
        <dbReference type="EMBL" id="MBN8198862.1"/>
    </source>
</evidence>
<protein>
    <submittedName>
        <fullName evidence="1">DUF2218 domain-containing protein</fullName>
    </submittedName>
</protein>
<dbReference type="EMBL" id="JAEKJW010000004">
    <property type="protein sequence ID" value="MBN8198862.1"/>
    <property type="molecule type" value="Genomic_DNA"/>
</dbReference>
<dbReference type="AlphaFoldDB" id="A0A8I1SJX1"/>
<evidence type="ECO:0000313" key="2">
    <source>
        <dbReference type="Proteomes" id="UP000664405"/>
    </source>
</evidence>
<dbReference type="PIRSF" id="PIRSF028291">
    <property type="entry name" value="UCP028291"/>
    <property type="match status" value="1"/>
</dbReference>
<organism evidence="1 2">
    <name type="scientific">Thalassospira povalilytica</name>
    <dbReference type="NCBI Taxonomy" id="732237"/>
    <lineage>
        <taxon>Bacteria</taxon>
        <taxon>Pseudomonadati</taxon>
        <taxon>Pseudomonadota</taxon>
        <taxon>Alphaproteobacteria</taxon>
        <taxon>Rhodospirillales</taxon>
        <taxon>Thalassospiraceae</taxon>
        <taxon>Thalassospira</taxon>
    </lineage>
</organism>
<reference evidence="1" key="1">
    <citation type="submission" date="2020-12" db="EMBL/GenBank/DDBJ databases">
        <title>Oil enriched cultivation method for isolating marine PHA-producing bacteria.</title>
        <authorList>
            <person name="Zheng W."/>
            <person name="Yu S."/>
            <person name="Huang Y."/>
        </authorList>
    </citation>
    <scope>NUCLEOTIDE SEQUENCE</scope>
    <source>
        <strain evidence="1">SY-2-3</strain>
    </source>
</reference>
<name>A0A8I1SJX1_9PROT</name>
<dbReference type="Proteomes" id="UP000664405">
    <property type="component" value="Unassembled WGS sequence"/>
</dbReference>
<dbReference type="RefSeq" id="WP_206928495.1">
    <property type="nucleotide sequence ID" value="NZ_JAEKJW010000004.1"/>
</dbReference>
<comment type="caution">
    <text evidence="1">The sequence shown here is derived from an EMBL/GenBank/DDBJ whole genome shotgun (WGS) entry which is preliminary data.</text>
</comment>
<accession>A0A8I1SJX1</accession>
<dbReference type="Pfam" id="PF09981">
    <property type="entry name" value="DUF2218"/>
    <property type="match status" value="1"/>
</dbReference>